<comment type="caution">
    <text evidence="4">The sequence shown here is derived from an EMBL/GenBank/DDBJ whole genome shotgun (WGS) entry which is preliminary data.</text>
</comment>
<dbReference type="InterPro" id="IPR024654">
    <property type="entry name" value="Calcineurin-like_PHP_lpxH"/>
</dbReference>
<organism evidence="4">
    <name type="scientific">bioreactor metagenome</name>
    <dbReference type="NCBI Taxonomy" id="1076179"/>
    <lineage>
        <taxon>unclassified sequences</taxon>
        <taxon>metagenomes</taxon>
        <taxon>ecological metagenomes</taxon>
    </lineage>
</organism>
<accession>A0A645GMD2</accession>
<dbReference type="EMBL" id="VSSQ01073855">
    <property type="protein sequence ID" value="MPN24863.1"/>
    <property type="molecule type" value="Genomic_DNA"/>
</dbReference>
<protein>
    <recommendedName>
        <fullName evidence="3">Calcineurin-like phosphoesterase domain-containing protein</fullName>
    </recommendedName>
</protein>
<keyword evidence="2" id="KW-0378">Hydrolase</keyword>
<dbReference type="InterPro" id="IPR020935">
    <property type="entry name" value="PdiEstase_YfcE_CS"/>
</dbReference>
<keyword evidence="1" id="KW-0479">Metal-binding</keyword>
<dbReference type="InterPro" id="IPR029052">
    <property type="entry name" value="Metallo-depent_PP-like"/>
</dbReference>
<dbReference type="AlphaFoldDB" id="A0A645GMD2"/>
<evidence type="ECO:0000313" key="4">
    <source>
        <dbReference type="EMBL" id="MPN24863.1"/>
    </source>
</evidence>
<evidence type="ECO:0000256" key="1">
    <source>
        <dbReference type="ARBA" id="ARBA00022723"/>
    </source>
</evidence>
<dbReference type="Gene3D" id="3.60.21.10">
    <property type="match status" value="1"/>
</dbReference>
<reference evidence="4" key="1">
    <citation type="submission" date="2019-08" db="EMBL/GenBank/DDBJ databases">
        <authorList>
            <person name="Kucharzyk K."/>
            <person name="Murdoch R.W."/>
            <person name="Higgins S."/>
            <person name="Loffler F."/>
        </authorList>
    </citation>
    <scope>NUCLEOTIDE SEQUENCE</scope>
</reference>
<dbReference type="PROSITE" id="PS01269">
    <property type="entry name" value="UPF0025"/>
    <property type="match status" value="1"/>
</dbReference>
<dbReference type="SUPFAM" id="SSF56300">
    <property type="entry name" value="Metallo-dependent phosphatases"/>
    <property type="match status" value="1"/>
</dbReference>
<dbReference type="PANTHER" id="PTHR11124">
    <property type="entry name" value="VACUOLAR SORTING PROTEIN VPS29"/>
    <property type="match status" value="1"/>
</dbReference>
<dbReference type="GO" id="GO:0016787">
    <property type="term" value="F:hydrolase activity"/>
    <property type="evidence" value="ECO:0007669"/>
    <property type="project" value="UniProtKB-KW"/>
</dbReference>
<sequence length="165" mass="18951">MVIAIIADTHLTKDPNQLNRLACRLSEADLLIHAGDYGQYWALDYFRTHFNFVGVWGSVDDDKIRNSLNEKEIVQIGSFRIGVFHGHGKEKTTQERAYNAFHNDFVDVVVFGHSHQPSISTKNKVLMLNPGSPTNKRRERWFSYILLTVDPPAFNANLIFFNTDR</sequence>
<evidence type="ECO:0000256" key="2">
    <source>
        <dbReference type="ARBA" id="ARBA00022801"/>
    </source>
</evidence>
<proteinExistence type="predicted"/>
<dbReference type="InterPro" id="IPR000979">
    <property type="entry name" value="Phosphodiesterase_MJ0936/Vps29"/>
</dbReference>
<gene>
    <name evidence="4" type="ORF">SDC9_172268</name>
</gene>
<dbReference type="GO" id="GO:0046872">
    <property type="term" value="F:metal ion binding"/>
    <property type="evidence" value="ECO:0007669"/>
    <property type="project" value="UniProtKB-KW"/>
</dbReference>
<dbReference type="NCBIfam" id="TIGR00040">
    <property type="entry name" value="yfcE"/>
    <property type="match status" value="1"/>
</dbReference>
<feature type="domain" description="Calcineurin-like phosphoesterase" evidence="3">
    <location>
        <begin position="1"/>
        <end position="150"/>
    </location>
</feature>
<evidence type="ECO:0000259" key="3">
    <source>
        <dbReference type="Pfam" id="PF12850"/>
    </source>
</evidence>
<dbReference type="Pfam" id="PF12850">
    <property type="entry name" value="Metallophos_2"/>
    <property type="match status" value="1"/>
</dbReference>
<name>A0A645GMD2_9ZZZZ</name>